<evidence type="ECO:0000313" key="2">
    <source>
        <dbReference type="WBParaSite" id="scaffold2682_cov171.g5247"/>
    </source>
</evidence>
<dbReference type="Proteomes" id="UP000887561">
    <property type="component" value="Unplaced"/>
</dbReference>
<name>A0A915M5J7_MELJA</name>
<keyword evidence="1" id="KW-1185">Reference proteome</keyword>
<proteinExistence type="predicted"/>
<sequence>MHPQLIEAYGRMRSTRDKMLKYSLVSRYDIRYIRYQEPCRSDPRNFGKKEYINNKIGTTNIVDVKNPWKTNRNCPLKEEELASKTAGESCQPPVSRISDILDEEGCSLPSGELIEVDRTRLKISKKLYKHAEKERKNALRLHIPRKILESGGGGIVSKKFGKKAGRISSSSSLTKNKTRGIIY</sequence>
<accession>A0A915M5J7</accession>
<reference evidence="2" key="1">
    <citation type="submission" date="2022-11" db="UniProtKB">
        <authorList>
            <consortium name="WormBaseParasite"/>
        </authorList>
    </citation>
    <scope>IDENTIFICATION</scope>
</reference>
<dbReference type="WBParaSite" id="scaffold2682_cov171.g5247">
    <property type="protein sequence ID" value="scaffold2682_cov171.g5247"/>
    <property type="gene ID" value="scaffold2682_cov171.g5247"/>
</dbReference>
<evidence type="ECO:0000313" key="1">
    <source>
        <dbReference type="Proteomes" id="UP000887561"/>
    </source>
</evidence>
<organism evidence="1 2">
    <name type="scientific">Meloidogyne javanica</name>
    <name type="common">Root-knot nematode worm</name>
    <dbReference type="NCBI Taxonomy" id="6303"/>
    <lineage>
        <taxon>Eukaryota</taxon>
        <taxon>Metazoa</taxon>
        <taxon>Ecdysozoa</taxon>
        <taxon>Nematoda</taxon>
        <taxon>Chromadorea</taxon>
        <taxon>Rhabditida</taxon>
        <taxon>Tylenchina</taxon>
        <taxon>Tylenchomorpha</taxon>
        <taxon>Tylenchoidea</taxon>
        <taxon>Meloidogynidae</taxon>
        <taxon>Meloidogyninae</taxon>
        <taxon>Meloidogyne</taxon>
        <taxon>Meloidogyne incognita group</taxon>
    </lineage>
</organism>
<dbReference type="AlphaFoldDB" id="A0A915M5J7"/>
<protein>
    <submittedName>
        <fullName evidence="2">Uncharacterized protein</fullName>
    </submittedName>
</protein>